<feature type="transmembrane region" description="Helical" evidence="7">
    <location>
        <begin position="98"/>
        <end position="119"/>
    </location>
</feature>
<dbReference type="NCBIfam" id="TIGR00229">
    <property type="entry name" value="sensory_box"/>
    <property type="match status" value="1"/>
</dbReference>
<evidence type="ECO:0000256" key="1">
    <source>
        <dbReference type="ARBA" id="ARBA00004651"/>
    </source>
</evidence>
<dbReference type="EMBL" id="JANCLT010000002">
    <property type="protein sequence ID" value="MCP8967865.1"/>
    <property type="molecule type" value="Genomic_DNA"/>
</dbReference>
<dbReference type="InterPro" id="IPR000014">
    <property type="entry name" value="PAS"/>
</dbReference>
<feature type="transmembrane region" description="Helical" evidence="7">
    <location>
        <begin position="5"/>
        <end position="24"/>
    </location>
</feature>
<dbReference type="InterPro" id="IPR043128">
    <property type="entry name" value="Rev_trsase/Diguanyl_cyclase"/>
</dbReference>
<dbReference type="PROSITE" id="PS50887">
    <property type="entry name" value="GGDEF"/>
    <property type="match status" value="1"/>
</dbReference>
<dbReference type="InterPro" id="IPR013656">
    <property type="entry name" value="PAS_4"/>
</dbReference>
<evidence type="ECO:0000256" key="2">
    <source>
        <dbReference type="ARBA" id="ARBA00022475"/>
    </source>
</evidence>
<feature type="transmembrane region" description="Helical" evidence="7">
    <location>
        <begin position="36"/>
        <end position="58"/>
    </location>
</feature>
<evidence type="ECO:0000259" key="9">
    <source>
        <dbReference type="PROSITE" id="PS50887"/>
    </source>
</evidence>
<keyword evidence="10" id="KW-0548">Nucleotidyltransferase</keyword>
<dbReference type="FunFam" id="3.30.70.270:FF:000001">
    <property type="entry name" value="Diguanylate cyclase domain protein"/>
    <property type="match status" value="1"/>
</dbReference>
<dbReference type="GO" id="GO:0000155">
    <property type="term" value="F:phosphorelay sensor kinase activity"/>
    <property type="evidence" value="ECO:0007669"/>
    <property type="project" value="InterPro"/>
</dbReference>
<protein>
    <submittedName>
        <fullName evidence="10">Diguanylate cyclase</fullName>
        <ecNumber evidence="10">2.7.7.65</ecNumber>
    </submittedName>
</protein>
<dbReference type="RefSeq" id="WP_254757775.1">
    <property type="nucleotide sequence ID" value="NZ_JANCLT010000002.1"/>
</dbReference>
<sequence>MFRDILVNVFIILAAYLLVGNFTQVQPAAANWRQQLLLGFWNGVLGIVLILYGINFLYMGISLDLRHIPIVMAATFLNVRATLLTAAVIAAARAFYPFNLVSLQAGLMVMLAGIGSAVIRRFVTQQHYRAILSWIWSVSLLSAWYYHLLKQNLSVSPPLFFLNFWGASALTGLLAYFILRSGARSQKRDHMLQDSLNMLREKNVEISRLATSIQVNSVTIEQKNRELQEANQQVTEILESIQEIFLSLDTSWRYIYINRKAEPFLGRTREDLLGKGIWEEFPNLRGTAFEEYYRRTMEARVPCEFEEYFEPRGGWFEVRTYPSALGITVYIRDITERKILEQKLQEQNLNLQELVYHDALTGVRNRRFFDMILHREWAEACHSRRPLALMMMDIDYFKPYNDHFGHDQGDACLRAVAQQLHETVRHSDYTVRYGGEEFAVLMPNTSLEEALLIAKRVNSSIRQMAIPHPRSPVGIVTVSIGAKSVVPNARTNVKALLQGADAALYQAKEAGRNQVMPQ</sequence>
<keyword evidence="11" id="KW-1185">Reference proteome</keyword>
<name>A0AA41X6R9_9BACI</name>
<organism evidence="10 11">
    <name type="scientific">Ectobacillus ponti</name>
    <dbReference type="NCBI Taxonomy" id="2961894"/>
    <lineage>
        <taxon>Bacteria</taxon>
        <taxon>Bacillati</taxon>
        <taxon>Bacillota</taxon>
        <taxon>Bacilli</taxon>
        <taxon>Bacillales</taxon>
        <taxon>Bacillaceae</taxon>
        <taxon>Ectobacillus</taxon>
    </lineage>
</organism>
<dbReference type="NCBIfam" id="TIGR00254">
    <property type="entry name" value="GGDEF"/>
    <property type="match status" value="1"/>
</dbReference>
<dbReference type="GO" id="GO:0071555">
    <property type="term" value="P:cell wall organization"/>
    <property type="evidence" value="ECO:0007669"/>
    <property type="project" value="InterPro"/>
</dbReference>
<dbReference type="GO" id="GO:0052621">
    <property type="term" value="F:diguanylate cyclase activity"/>
    <property type="evidence" value="ECO:0007669"/>
    <property type="project" value="UniProtKB-EC"/>
</dbReference>
<dbReference type="Proteomes" id="UP001156102">
    <property type="component" value="Unassembled WGS sequence"/>
</dbReference>
<gene>
    <name evidence="10" type="ORF">NK662_04840</name>
</gene>
<dbReference type="Gene3D" id="3.30.70.270">
    <property type="match status" value="1"/>
</dbReference>
<feature type="domain" description="GGDEF" evidence="9">
    <location>
        <begin position="385"/>
        <end position="518"/>
    </location>
</feature>
<dbReference type="SUPFAM" id="SSF55073">
    <property type="entry name" value="Nucleotide cyclase"/>
    <property type="match status" value="1"/>
</dbReference>
<evidence type="ECO:0000313" key="10">
    <source>
        <dbReference type="EMBL" id="MCP8967865.1"/>
    </source>
</evidence>
<dbReference type="Pfam" id="PF07694">
    <property type="entry name" value="5TM-5TMR_LYT"/>
    <property type="match status" value="1"/>
</dbReference>
<dbReference type="PANTHER" id="PTHR45138">
    <property type="entry name" value="REGULATORY COMPONENTS OF SENSORY TRANSDUCTION SYSTEM"/>
    <property type="match status" value="1"/>
</dbReference>
<dbReference type="SUPFAM" id="SSF55785">
    <property type="entry name" value="PYP-like sensor domain (PAS domain)"/>
    <property type="match status" value="1"/>
</dbReference>
<comment type="caution">
    <text evidence="10">The sequence shown here is derived from an EMBL/GenBank/DDBJ whole genome shotgun (WGS) entry which is preliminary data.</text>
</comment>
<dbReference type="Pfam" id="PF08448">
    <property type="entry name" value="PAS_4"/>
    <property type="match status" value="1"/>
</dbReference>
<keyword evidence="10" id="KW-0808">Transferase</keyword>
<dbReference type="GO" id="GO:0005886">
    <property type="term" value="C:plasma membrane"/>
    <property type="evidence" value="ECO:0007669"/>
    <property type="project" value="UniProtKB-SubCell"/>
</dbReference>
<dbReference type="CDD" id="cd01949">
    <property type="entry name" value="GGDEF"/>
    <property type="match status" value="1"/>
</dbReference>
<feature type="domain" description="PAS" evidence="8">
    <location>
        <begin position="230"/>
        <end position="300"/>
    </location>
</feature>
<dbReference type="InterPro" id="IPR000160">
    <property type="entry name" value="GGDEF_dom"/>
</dbReference>
<dbReference type="EC" id="2.7.7.65" evidence="10"/>
<dbReference type="GO" id="GO:0043709">
    <property type="term" value="P:cell adhesion involved in single-species biofilm formation"/>
    <property type="evidence" value="ECO:0007669"/>
    <property type="project" value="TreeGrafter"/>
</dbReference>
<dbReference type="InterPro" id="IPR029787">
    <property type="entry name" value="Nucleotide_cyclase"/>
</dbReference>
<dbReference type="Pfam" id="PF00990">
    <property type="entry name" value="GGDEF"/>
    <property type="match status" value="1"/>
</dbReference>
<dbReference type="InterPro" id="IPR011620">
    <property type="entry name" value="Sig_transdc_His_kinase_LytS_TM"/>
</dbReference>
<evidence type="ECO:0000256" key="4">
    <source>
        <dbReference type="ARBA" id="ARBA00022989"/>
    </source>
</evidence>
<feature type="coiled-coil region" evidence="6">
    <location>
        <begin position="213"/>
        <end position="244"/>
    </location>
</feature>
<dbReference type="SMART" id="SM00267">
    <property type="entry name" value="GGDEF"/>
    <property type="match status" value="1"/>
</dbReference>
<feature type="transmembrane region" description="Helical" evidence="7">
    <location>
        <begin position="70"/>
        <end position="92"/>
    </location>
</feature>
<dbReference type="InterPro" id="IPR035965">
    <property type="entry name" value="PAS-like_dom_sf"/>
</dbReference>
<keyword evidence="2" id="KW-1003">Cell membrane</keyword>
<evidence type="ECO:0000256" key="5">
    <source>
        <dbReference type="ARBA" id="ARBA00023136"/>
    </source>
</evidence>
<comment type="subcellular location">
    <subcellularLocation>
        <location evidence="1">Cell membrane</location>
        <topology evidence="1">Multi-pass membrane protein</topology>
    </subcellularLocation>
</comment>
<proteinExistence type="predicted"/>
<keyword evidence="6" id="KW-0175">Coiled coil</keyword>
<dbReference type="PROSITE" id="PS50112">
    <property type="entry name" value="PAS"/>
    <property type="match status" value="1"/>
</dbReference>
<dbReference type="AlphaFoldDB" id="A0AA41X6R9"/>
<keyword evidence="3 7" id="KW-0812">Transmembrane</keyword>
<evidence type="ECO:0000256" key="6">
    <source>
        <dbReference type="SAM" id="Coils"/>
    </source>
</evidence>
<dbReference type="GO" id="GO:1902201">
    <property type="term" value="P:negative regulation of bacterial-type flagellum-dependent cell motility"/>
    <property type="evidence" value="ECO:0007669"/>
    <property type="project" value="TreeGrafter"/>
</dbReference>
<dbReference type="CDD" id="cd00130">
    <property type="entry name" value="PAS"/>
    <property type="match status" value="1"/>
</dbReference>
<accession>A0AA41X6R9</accession>
<dbReference type="Gene3D" id="3.30.450.20">
    <property type="entry name" value="PAS domain"/>
    <property type="match status" value="1"/>
</dbReference>
<evidence type="ECO:0000256" key="7">
    <source>
        <dbReference type="SAM" id="Phobius"/>
    </source>
</evidence>
<keyword evidence="4 7" id="KW-1133">Transmembrane helix</keyword>
<reference evidence="10" key="1">
    <citation type="submission" date="2022-07" db="EMBL/GenBank/DDBJ databases">
        <authorList>
            <person name="Li W.-J."/>
            <person name="Deng Q.-Q."/>
        </authorList>
    </citation>
    <scope>NUCLEOTIDE SEQUENCE</scope>
    <source>
        <strain evidence="10">SYSU M60031</strain>
    </source>
</reference>
<keyword evidence="5 7" id="KW-0472">Membrane</keyword>
<dbReference type="SMART" id="SM00091">
    <property type="entry name" value="PAS"/>
    <property type="match status" value="1"/>
</dbReference>
<dbReference type="PANTHER" id="PTHR45138:SF9">
    <property type="entry name" value="DIGUANYLATE CYCLASE DGCM-RELATED"/>
    <property type="match status" value="1"/>
</dbReference>
<feature type="transmembrane region" description="Helical" evidence="7">
    <location>
        <begin position="131"/>
        <end position="148"/>
    </location>
</feature>
<evidence type="ECO:0000256" key="3">
    <source>
        <dbReference type="ARBA" id="ARBA00022692"/>
    </source>
</evidence>
<evidence type="ECO:0000259" key="8">
    <source>
        <dbReference type="PROSITE" id="PS50112"/>
    </source>
</evidence>
<dbReference type="InterPro" id="IPR050469">
    <property type="entry name" value="Diguanylate_Cyclase"/>
</dbReference>
<evidence type="ECO:0000313" key="11">
    <source>
        <dbReference type="Proteomes" id="UP001156102"/>
    </source>
</evidence>
<feature type="transmembrane region" description="Helical" evidence="7">
    <location>
        <begin position="160"/>
        <end position="179"/>
    </location>
</feature>